<evidence type="ECO:0000259" key="3">
    <source>
        <dbReference type="Pfam" id="PF00557"/>
    </source>
</evidence>
<dbReference type="Gene3D" id="1.10.10.10">
    <property type="entry name" value="Winged helix-like DNA-binding domain superfamily/Winged helix DNA-binding domain"/>
    <property type="match status" value="1"/>
</dbReference>
<organism evidence="4 5">
    <name type="scientific">Pyrocoelia pectoralis</name>
    <dbReference type="NCBI Taxonomy" id="417401"/>
    <lineage>
        <taxon>Eukaryota</taxon>
        <taxon>Metazoa</taxon>
        <taxon>Ecdysozoa</taxon>
        <taxon>Arthropoda</taxon>
        <taxon>Hexapoda</taxon>
        <taxon>Insecta</taxon>
        <taxon>Pterygota</taxon>
        <taxon>Neoptera</taxon>
        <taxon>Endopterygota</taxon>
        <taxon>Coleoptera</taxon>
        <taxon>Polyphaga</taxon>
        <taxon>Elateriformia</taxon>
        <taxon>Elateroidea</taxon>
        <taxon>Lampyridae</taxon>
        <taxon>Lampyrinae</taxon>
        <taxon>Pyrocoelia</taxon>
    </lineage>
</organism>
<keyword evidence="5" id="KW-1185">Reference proteome</keyword>
<dbReference type="InterPro" id="IPR036388">
    <property type="entry name" value="WH-like_DNA-bd_sf"/>
</dbReference>
<reference evidence="4 5" key="1">
    <citation type="journal article" date="2024" name="Insects">
        <title>An Improved Chromosome-Level Genome Assembly of the Firefly Pyrocoelia pectoralis.</title>
        <authorList>
            <person name="Fu X."/>
            <person name="Meyer-Rochow V.B."/>
            <person name="Ballantyne L."/>
            <person name="Zhu X."/>
        </authorList>
    </citation>
    <scope>NUCLEOTIDE SEQUENCE [LARGE SCALE GENOMIC DNA]</scope>
    <source>
        <strain evidence="4">XCY_ONT2</strain>
    </source>
</reference>
<dbReference type="PANTHER" id="PTHR10804:SF11">
    <property type="entry name" value="PROLIFERATION-ASSOCIATED PROTEIN 2G4"/>
    <property type="match status" value="1"/>
</dbReference>
<sequence>MADEKDSPEETIAEDLVVTKYKMTGQIVNRVLKQVIDKCVPGASVREICEFGDNLLLEETSKIFKKEKELKKGIAFPTCVSVNNCICHFSPMASEPDYTLKDEDIAKVDLGAHLDGYIAVVAHTIVVGSSSENKVTGRKADVILAAQYASQAALRLLRPGNETYAITDAVSKVAKSFKCKPVEGMLSHQLKHFRIDGEKTIIQNPNEAQRKEHEKFEFDKHEVYAMDVLVSSGDGVGKEGATRVAIYKKTDETYQLKLKASRTFFTEVRQKYGSMPFNLRTFQEETKAKLAVVECVNHKLIEPFQVLYEKAGEYVAHFKFTALLMPNGTHQITGLPFEANMYHSEYSVDDAEMKALLTSSANPKAGKKKKKKSENETAMDVDATT</sequence>
<proteinExistence type="inferred from homology"/>
<dbReference type="InterPro" id="IPR004545">
    <property type="entry name" value="PA2G4"/>
</dbReference>
<feature type="region of interest" description="Disordered" evidence="2">
    <location>
        <begin position="359"/>
        <end position="385"/>
    </location>
</feature>
<evidence type="ECO:0000313" key="4">
    <source>
        <dbReference type="EMBL" id="KAK5650760.1"/>
    </source>
</evidence>
<dbReference type="AlphaFoldDB" id="A0AAN7VP46"/>
<comment type="caution">
    <text evidence="4">The sequence shown here is derived from an EMBL/GenBank/DDBJ whole genome shotgun (WGS) entry which is preliminary data.</text>
</comment>
<dbReference type="PANTHER" id="PTHR10804">
    <property type="entry name" value="PROTEASE FAMILY M24 METHIONYL AMINOPEPTIDASE, AMINOPEPTIDASE P"/>
    <property type="match status" value="1"/>
</dbReference>
<dbReference type="InterPro" id="IPR036390">
    <property type="entry name" value="WH_DNA-bd_sf"/>
</dbReference>
<accession>A0AAN7VP46</accession>
<dbReference type="FunFam" id="3.90.230.10:FF:000013">
    <property type="entry name" value="DNA-binding protein, 42 kDa"/>
    <property type="match status" value="1"/>
</dbReference>
<dbReference type="InterPro" id="IPR000994">
    <property type="entry name" value="Pept_M24"/>
</dbReference>
<name>A0AAN7VP46_9COLE</name>
<evidence type="ECO:0000256" key="2">
    <source>
        <dbReference type="SAM" id="MobiDB-lite"/>
    </source>
</evidence>
<dbReference type="Proteomes" id="UP001329430">
    <property type="component" value="Chromosome 1"/>
</dbReference>
<dbReference type="SUPFAM" id="SSF46785">
    <property type="entry name" value="Winged helix' DNA-binding domain"/>
    <property type="match status" value="1"/>
</dbReference>
<dbReference type="CDD" id="cd01089">
    <property type="entry name" value="PA2G4-like"/>
    <property type="match status" value="1"/>
</dbReference>
<dbReference type="NCBIfam" id="TIGR00495">
    <property type="entry name" value="crvDNA_42K"/>
    <property type="match status" value="1"/>
</dbReference>
<evidence type="ECO:0000256" key="1">
    <source>
        <dbReference type="ARBA" id="ARBA00007319"/>
    </source>
</evidence>
<dbReference type="EMBL" id="JAVRBK010000001">
    <property type="protein sequence ID" value="KAK5650760.1"/>
    <property type="molecule type" value="Genomic_DNA"/>
</dbReference>
<feature type="domain" description="Peptidase M24" evidence="3">
    <location>
        <begin position="21"/>
        <end position="192"/>
    </location>
</feature>
<dbReference type="InterPro" id="IPR036005">
    <property type="entry name" value="Creatinase/aminopeptidase-like"/>
</dbReference>
<gene>
    <name evidence="4" type="ORF">RI129_001789</name>
</gene>
<dbReference type="InterPro" id="IPR047113">
    <property type="entry name" value="PA2G4/ARX1"/>
</dbReference>
<dbReference type="SUPFAM" id="SSF55920">
    <property type="entry name" value="Creatinase/aminopeptidase"/>
    <property type="match status" value="1"/>
</dbReference>
<protein>
    <recommendedName>
        <fullName evidence="3">Peptidase M24 domain-containing protein</fullName>
    </recommendedName>
</protein>
<evidence type="ECO:0000313" key="5">
    <source>
        <dbReference type="Proteomes" id="UP001329430"/>
    </source>
</evidence>
<dbReference type="FunFam" id="1.10.10.10:FF:000029">
    <property type="entry name" value="Proliferation-associated 2G4, a"/>
    <property type="match status" value="1"/>
</dbReference>
<dbReference type="Gene3D" id="3.90.230.10">
    <property type="entry name" value="Creatinase/methionine aminopeptidase superfamily"/>
    <property type="match status" value="1"/>
</dbReference>
<dbReference type="Pfam" id="PF00557">
    <property type="entry name" value="Peptidase_M24"/>
    <property type="match status" value="1"/>
</dbReference>
<comment type="similarity">
    <text evidence="1">Belongs to the peptidase M24 family.</text>
</comment>